<feature type="domain" description="Ig-like" evidence="7">
    <location>
        <begin position="148"/>
        <end position="244"/>
    </location>
</feature>
<dbReference type="SMART" id="SM00408">
    <property type="entry name" value="IGc2"/>
    <property type="match status" value="4"/>
</dbReference>
<feature type="chain" id="PRO_5041667237" description="Ig-like domain-containing protein" evidence="6">
    <location>
        <begin position="23"/>
        <end position="865"/>
    </location>
</feature>
<dbReference type="AlphaFoldDB" id="A0AA88HE06"/>
<accession>A0AA88HE06</accession>
<feature type="transmembrane region" description="Helical" evidence="5">
    <location>
        <begin position="684"/>
        <end position="706"/>
    </location>
</feature>
<dbReference type="GO" id="GO:0016020">
    <property type="term" value="C:membrane"/>
    <property type="evidence" value="ECO:0007669"/>
    <property type="project" value="UniProtKB-SubCell"/>
</dbReference>
<protein>
    <recommendedName>
        <fullName evidence="7">Ig-like domain-containing protein</fullName>
    </recommendedName>
</protein>
<keyword evidence="5" id="KW-0812">Transmembrane</keyword>
<keyword evidence="9" id="KW-1185">Reference proteome</keyword>
<evidence type="ECO:0000313" key="8">
    <source>
        <dbReference type="EMBL" id="KAK2709628.1"/>
    </source>
</evidence>
<evidence type="ECO:0000256" key="5">
    <source>
        <dbReference type="SAM" id="Phobius"/>
    </source>
</evidence>
<dbReference type="EMBL" id="JAVRJZ010000017">
    <property type="protein sequence ID" value="KAK2709628.1"/>
    <property type="molecule type" value="Genomic_DNA"/>
</dbReference>
<comment type="caution">
    <text evidence="8">The sequence shown here is derived from an EMBL/GenBank/DDBJ whole genome shotgun (WGS) entry which is preliminary data.</text>
</comment>
<dbReference type="Proteomes" id="UP001187531">
    <property type="component" value="Unassembled WGS sequence"/>
</dbReference>
<keyword evidence="6" id="KW-0732">Signal</keyword>
<evidence type="ECO:0000259" key="7">
    <source>
        <dbReference type="PROSITE" id="PS50835"/>
    </source>
</evidence>
<organism evidence="8 9">
    <name type="scientific">Artemia franciscana</name>
    <name type="common">Brine shrimp</name>
    <name type="synonym">Artemia sanfranciscana</name>
    <dbReference type="NCBI Taxonomy" id="6661"/>
    <lineage>
        <taxon>Eukaryota</taxon>
        <taxon>Metazoa</taxon>
        <taxon>Ecdysozoa</taxon>
        <taxon>Arthropoda</taxon>
        <taxon>Crustacea</taxon>
        <taxon>Branchiopoda</taxon>
        <taxon>Anostraca</taxon>
        <taxon>Artemiidae</taxon>
        <taxon>Artemia</taxon>
    </lineage>
</organism>
<dbReference type="InterPro" id="IPR036179">
    <property type="entry name" value="Ig-like_dom_sf"/>
</dbReference>
<feature type="domain" description="Ig-like" evidence="7">
    <location>
        <begin position="350"/>
        <end position="436"/>
    </location>
</feature>
<proteinExistence type="predicted"/>
<evidence type="ECO:0000256" key="2">
    <source>
        <dbReference type="ARBA" id="ARBA00023136"/>
    </source>
</evidence>
<dbReference type="CDD" id="cd00096">
    <property type="entry name" value="Ig"/>
    <property type="match status" value="2"/>
</dbReference>
<dbReference type="InterPro" id="IPR003598">
    <property type="entry name" value="Ig_sub2"/>
</dbReference>
<dbReference type="InterPro" id="IPR013783">
    <property type="entry name" value="Ig-like_fold"/>
</dbReference>
<evidence type="ECO:0000256" key="6">
    <source>
        <dbReference type="SAM" id="SignalP"/>
    </source>
</evidence>
<evidence type="ECO:0000256" key="1">
    <source>
        <dbReference type="ARBA" id="ARBA00004167"/>
    </source>
</evidence>
<keyword evidence="5" id="KW-1133">Transmembrane helix</keyword>
<comment type="subcellular location">
    <subcellularLocation>
        <location evidence="1">Membrane</location>
        <topology evidence="1">Single-pass membrane protein</topology>
    </subcellularLocation>
</comment>
<dbReference type="InterPro" id="IPR003599">
    <property type="entry name" value="Ig_sub"/>
</dbReference>
<evidence type="ECO:0000256" key="4">
    <source>
        <dbReference type="SAM" id="MobiDB-lite"/>
    </source>
</evidence>
<feature type="region of interest" description="Disordered" evidence="4">
    <location>
        <begin position="710"/>
        <end position="731"/>
    </location>
</feature>
<dbReference type="PROSITE" id="PS50835">
    <property type="entry name" value="IG_LIKE"/>
    <property type="match status" value="4"/>
</dbReference>
<dbReference type="Pfam" id="PF08205">
    <property type="entry name" value="C2-set_2"/>
    <property type="match status" value="1"/>
</dbReference>
<dbReference type="SMART" id="SM00409">
    <property type="entry name" value="IG"/>
    <property type="match status" value="4"/>
</dbReference>
<dbReference type="PANTHER" id="PTHR23278">
    <property type="entry name" value="SIDESTEP PROTEIN"/>
    <property type="match status" value="1"/>
</dbReference>
<dbReference type="Pfam" id="PF13927">
    <property type="entry name" value="Ig_3"/>
    <property type="match status" value="1"/>
</dbReference>
<keyword evidence="2 5" id="KW-0472">Membrane</keyword>
<dbReference type="InterPro" id="IPR013162">
    <property type="entry name" value="CD80_C2-set"/>
</dbReference>
<name>A0AA88HE06_ARTSF</name>
<gene>
    <name evidence="8" type="ORF">QYM36_013334</name>
</gene>
<dbReference type="InterPro" id="IPR007110">
    <property type="entry name" value="Ig-like_dom"/>
</dbReference>
<dbReference type="SUPFAM" id="SSF48726">
    <property type="entry name" value="Immunoglobulin"/>
    <property type="match status" value="5"/>
</dbReference>
<dbReference type="PANTHER" id="PTHR23278:SF19">
    <property type="entry name" value="OBSCURIN"/>
    <property type="match status" value="1"/>
</dbReference>
<reference evidence="8" key="1">
    <citation type="submission" date="2023-07" db="EMBL/GenBank/DDBJ databases">
        <title>Chromosome-level genome assembly of Artemia franciscana.</title>
        <authorList>
            <person name="Jo E."/>
        </authorList>
    </citation>
    <scope>NUCLEOTIDE SEQUENCE</scope>
    <source>
        <tissue evidence="8">Whole body</tissue>
    </source>
</reference>
<evidence type="ECO:0000313" key="9">
    <source>
        <dbReference type="Proteomes" id="UP001187531"/>
    </source>
</evidence>
<dbReference type="Gene3D" id="2.60.40.10">
    <property type="entry name" value="Immunoglobulins"/>
    <property type="match status" value="4"/>
</dbReference>
<dbReference type="Pfam" id="PF07679">
    <property type="entry name" value="I-set"/>
    <property type="match status" value="1"/>
</dbReference>
<keyword evidence="3" id="KW-1015">Disulfide bond</keyword>
<dbReference type="InterPro" id="IPR013098">
    <property type="entry name" value="Ig_I-set"/>
</dbReference>
<feature type="domain" description="Ig-like" evidence="7">
    <location>
        <begin position="251"/>
        <end position="339"/>
    </location>
</feature>
<evidence type="ECO:0000256" key="3">
    <source>
        <dbReference type="ARBA" id="ARBA00023157"/>
    </source>
</evidence>
<feature type="domain" description="Ig-like" evidence="7">
    <location>
        <begin position="24"/>
        <end position="140"/>
    </location>
</feature>
<sequence length="865" mass="95168">MYMSSVNLWTSFGAIFITSVCSLPIIEEEDIVPLEVLSVVRGKAEIPCDAQIQAGDSVQLVLWYKDDSMLPIYSYDARGKPAGVAKHWSDEYLGRRAFFRLLTDPATLVLDNVVAEDSGMYRCRVDFRRSKTKNTEVNLTVIVPPQTPKVFDESGREVSDRVGPYEERQSVKLTCYSSGGKPEPKVEWFKNGHLIDPLSEVVTSVGVIQNVLVIPVLRRSDFGSQLSCEASNTNLTLPPRKTVTLDMNLRPLTTKILSSRQPLTAGRRYDITCQAAGSKPPAVITWWKNGEMLRRTKEMIYDDGNVTTSQLTFIPTISDDGKALQCHAENTALTDSSLKDSWIIDVLYAPDLIATLGRSLDPNDIKEGDDVYFECHVKAKPEPFRLGWKKDGVPLTQNISAGVIISDRSLVLQRISRTTGGMYSCYAANSEGESTSDLVRLRVKHRPACKPRQQFSYGAAKLLTTLVSCSVDAHPLVKSFRWMFNSSDDQLNLGEFATVSKDGSTSILRYTPKSEYDYGAILCWAENEIGLQDEPCVFTIYPAGPPDAPKNCTLTNDKSSSMEIECQESFNGGLEQHFVLEIFESHSKRSLANLSSTVPRFELVMAGLLPTSTSSYDEGFVSESRITPSTAVIPYGSTVLKITAVNAQGQSDPVYLEAVSLNGMPVEMHTSATSSIPFELTPTVGAVIGLCGTVFVLAAITIAAVLTKATRKPKRKGHPPNNLSKEEEVDPEMMKNISEGSERGDLVPHITENPLNVLSGTIVGIRSGDTSSIRKCSTLPKNDVVLRSNLRHPPIKSVSFSCKPPDGEIEYPESQVLRSPPATVIDPQNRESVIYAHVDRKRISKTIPSNSPACPLLSNYRESIT</sequence>
<feature type="signal peptide" evidence="6">
    <location>
        <begin position="1"/>
        <end position="22"/>
    </location>
</feature>